<dbReference type="Pfam" id="PF13545">
    <property type="entry name" value="HTH_Crp_2"/>
    <property type="match status" value="1"/>
</dbReference>
<dbReference type="GO" id="GO:0005829">
    <property type="term" value="C:cytosol"/>
    <property type="evidence" value="ECO:0007669"/>
    <property type="project" value="TreeGrafter"/>
</dbReference>
<dbReference type="Gene3D" id="1.10.10.10">
    <property type="entry name" value="Winged helix-like DNA-binding domain superfamily/Winged helix DNA-binding domain"/>
    <property type="match status" value="1"/>
</dbReference>
<dbReference type="SUPFAM" id="SSF51206">
    <property type="entry name" value="cAMP-binding domain-like"/>
    <property type="match status" value="1"/>
</dbReference>
<dbReference type="PANTHER" id="PTHR24567:SF68">
    <property type="entry name" value="DNA-BINDING TRANSCRIPTIONAL DUAL REGULATOR CRP"/>
    <property type="match status" value="1"/>
</dbReference>
<dbReference type="Gene3D" id="2.60.120.10">
    <property type="entry name" value="Jelly Rolls"/>
    <property type="match status" value="1"/>
</dbReference>
<keyword evidence="3" id="KW-0804">Transcription</keyword>
<protein>
    <submittedName>
        <fullName evidence="6">Crp/Fnr family transcriptional regulator</fullName>
    </submittedName>
</protein>
<dbReference type="InterPro" id="IPR014710">
    <property type="entry name" value="RmlC-like_jellyroll"/>
</dbReference>
<dbReference type="InterPro" id="IPR050397">
    <property type="entry name" value="Env_Response_Regulators"/>
</dbReference>
<dbReference type="CDD" id="cd00092">
    <property type="entry name" value="HTH_CRP"/>
    <property type="match status" value="1"/>
</dbReference>
<feature type="domain" description="Cyclic nucleotide-binding" evidence="4">
    <location>
        <begin position="13"/>
        <end position="133"/>
    </location>
</feature>
<dbReference type="Pfam" id="PF00027">
    <property type="entry name" value="cNMP_binding"/>
    <property type="match status" value="1"/>
</dbReference>
<dbReference type="InterPro" id="IPR012318">
    <property type="entry name" value="HTH_CRP"/>
</dbReference>
<reference evidence="6 7" key="1">
    <citation type="submission" date="2020-07" db="EMBL/GenBank/DDBJ databases">
        <authorList>
            <person name="Feng X."/>
        </authorList>
    </citation>
    <scope>NUCLEOTIDE SEQUENCE [LARGE SCALE GENOMIC DNA]</scope>
    <source>
        <strain evidence="6 7">JCM31066</strain>
    </source>
</reference>
<evidence type="ECO:0000256" key="2">
    <source>
        <dbReference type="ARBA" id="ARBA00023125"/>
    </source>
</evidence>
<dbReference type="PANTHER" id="PTHR24567">
    <property type="entry name" value="CRP FAMILY TRANSCRIPTIONAL REGULATORY PROTEIN"/>
    <property type="match status" value="1"/>
</dbReference>
<sequence>MSAYEAIISRCSLFQGLGEQDISSLAGICTEKRVARGELIFVEGTPAQGFYLVAEGQVKIFKSNAEGREIILHVCGPVESFAEVPVFHGAPYPASASATQASRLLYFPRAELAETISRHPTLSLNMLANLSQKLRRFTQQIESLALKEVPARLASHLIYLTESQKHPDRVTLRLPKGQLANLLGTSPETLSRVFARLAETGVIRMDGKDISILDRDELVRLAD</sequence>
<evidence type="ECO:0000256" key="3">
    <source>
        <dbReference type="ARBA" id="ARBA00023163"/>
    </source>
</evidence>
<dbReference type="SMART" id="SM00419">
    <property type="entry name" value="HTH_CRP"/>
    <property type="match status" value="1"/>
</dbReference>
<keyword evidence="1" id="KW-0805">Transcription regulation</keyword>
<evidence type="ECO:0000259" key="4">
    <source>
        <dbReference type="PROSITE" id="PS50042"/>
    </source>
</evidence>
<dbReference type="InterPro" id="IPR036390">
    <property type="entry name" value="WH_DNA-bd_sf"/>
</dbReference>
<dbReference type="GO" id="GO:0003700">
    <property type="term" value="F:DNA-binding transcription factor activity"/>
    <property type="evidence" value="ECO:0007669"/>
    <property type="project" value="TreeGrafter"/>
</dbReference>
<gene>
    <name evidence="6" type="ORF">H5P28_02065</name>
</gene>
<dbReference type="InterPro" id="IPR018490">
    <property type="entry name" value="cNMP-bd_dom_sf"/>
</dbReference>
<comment type="caution">
    <text evidence="6">The sequence shown here is derived from an EMBL/GenBank/DDBJ whole genome shotgun (WGS) entry which is preliminary data.</text>
</comment>
<dbReference type="PROSITE" id="PS50042">
    <property type="entry name" value="CNMP_BINDING_3"/>
    <property type="match status" value="1"/>
</dbReference>
<dbReference type="AlphaFoldDB" id="A0A842HBE7"/>
<dbReference type="EMBL" id="JACHVB010000012">
    <property type="protein sequence ID" value="MBC2593036.1"/>
    <property type="molecule type" value="Genomic_DNA"/>
</dbReference>
<evidence type="ECO:0000313" key="7">
    <source>
        <dbReference type="Proteomes" id="UP000546464"/>
    </source>
</evidence>
<keyword evidence="2" id="KW-0238">DNA-binding</keyword>
<dbReference type="Proteomes" id="UP000546464">
    <property type="component" value="Unassembled WGS sequence"/>
</dbReference>
<evidence type="ECO:0000259" key="5">
    <source>
        <dbReference type="PROSITE" id="PS51063"/>
    </source>
</evidence>
<dbReference type="GO" id="GO:0003677">
    <property type="term" value="F:DNA binding"/>
    <property type="evidence" value="ECO:0007669"/>
    <property type="project" value="UniProtKB-KW"/>
</dbReference>
<dbReference type="PROSITE" id="PS51063">
    <property type="entry name" value="HTH_CRP_2"/>
    <property type="match status" value="1"/>
</dbReference>
<dbReference type="SMART" id="SM00100">
    <property type="entry name" value="cNMP"/>
    <property type="match status" value="1"/>
</dbReference>
<dbReference type="CDD" id="cd00038">
    <property type="entry name" value="CAP_ED"/>
    <property type="match status" value="1"/>
</dbReference>
<dbReference type="InterPro" id="IPR036388">
    <property type="entry name" value="WH-like_DNA-bd_sf"/>
</dbReference>
<feature type="domain" description="HTH crp-type" evidence="5">
    <location>
        <begin position="147"/>
        <end position="216"/>
    </location>
</feature>
<organism evidence="6 7">
    <name type="scientific">Ruficoccus amylovorans</name>
    <dbReference type="NCBI Taxonomy" id="1804625"/>
    <lineage>
        <taxon>Bacteria</taxon>
        <taxon>Pseudomonadati</taxon>
        <taxon>Verrucomicrobiota</taxon>
        <taxon>Opitutia</taxon>
        <taxon>Puniceicoccales</taxon>
        <taxon>Cerasicoccaceae</taxon>
        <taxon>Ruficoccus</taxon>
    </lineage>
</organism>
<dbReference type="RefSeq" id="WP_185674035.1">
    <property type="nucleotide sequence ID" value="NZ_JACHVB010000012.1"/>
</dbReference>
<name>A0A842HBE7_9BACT</name>
<accession>A0A842HBE7</accession>
<evidence type="ECO:0000256" key="1">
    <source>
        <dbReference type="ARBA" id="ARBA00023015"/>
    </source>
</evidence>
<dbReference type="SUPFAM" id="SSF46785">
    <property type="entry name" value="Winged helix' DNA-binding domain"/>
    <property type="match status" value="1"/>
</dbReference>
<dbReference type="PRINTS" id="PR00034">
    <property type="entry name" value="HTHCRP"/>
</dbReference>
<keyword evidence="7" id="KW-1185">Reference proteome</keyword>
<dbReference type="InterPro" id="IPR000595">
    <property type="entry name" value="cNMP-bd_dom"/>
</dbReference>
<evidence type="ECO:0000313" key="6">
    <source>
        <dbReference type="EMBL" id="MBC2593036.1"/>
    </source>
</evidence>
<proteinExistence type="predicted"/>